<dbReference type="HOGENOM" id="CLU_2802344_0_0_2"/>
<keyword evidence="2" id="KW-1185">Reference proteome</keyword>
<dbReference type="AlphaFoldDB" id="F7XM18"/>
<organism evidence="1 2">
    <name type="scientific">Methanosalsum zhilinae (strain DSM 4017 / NBRC 107636 / OCM 62 / WeN5)</name>
    <name type="common">Methanohalophilus zhilinae</name>
    <dbReference type="NCBI Taxonomy" id="679901"/>
    <lineage>
        <taxon>Archaea</taxon>
        <taxon>Methanobacteriati</taxon>
        <taxon>Methanobacteriota</taxon>
        <taxon>Stenosarchaea group</taxon>
        <taxon>Methanomicrobia</taxon>
        <taxon>Methanosarcinales</taxon>
        <taxon>Methanosarcinaceae</taxon>
        <taxon>Methanosalsum</taxon>
    </lineage>
</organism>
<reference evidence="1 2" key="1">
    <citation type="submission" date="2010-07" db="EMBL/GenBank/DDBJ databases">
        <title>The complete genome of Methanosalsum zhilinae DSM 4017.</title>
        <authorList>
            <consortium name="US DOE Joint Genome Institute (JGI-PGF)"/>
            <person name="Lucas S."/>
            <person name="Copeland A."/>
            <person name="Lapidus A."/>
            <person name="Glavina del Rio T."/>
            <person name="Dalin E."/>
            <person name="Tice H."/>
            <person name="Bruce D."/>
            <person name="Goodwin L."/>
            <person name="Pitluck S."/>
            <person name="Kyrpides N."/>
            <person name="Mavromatis K."/>
            <person name="Ovchinnikova G."/>
            <person name="Daligault H."/>
            <person name="Detter J.C."/>
            <person name="Han C."/>
            <person name="Tapia R."/>
            <person name="Larimer F."/>
            <person name="Land M."/>
            <person name="Hauser L."/>
            <person name="Markowitz V."/>
            <person name="Cheng J.-F."/>
            <person name="Hugenholtz P."/>
            <person name="Woyke T."/>
            <person name="Wu D."/>
            <person name="Spring S."/>
            <person name="Schueler E."/>
            <person name="Brambilla E."/>
            <person name="Klenk H.-P."/>
            <person name="Eisen J.A."/>
        </authorList>
    </citation>
    <scope>NUCLEOTIDE SEQUENCE [LARGE SCALE GENOMIC DNA]</scope>
    <source>
        <strain evidence="2">DSM 4017 / NBRC 107636 / OCM 62 / WeN5</strain>
    </source>
</reference>
<accession>F7XM18</accession>
<gene>
    <name evidence="1" type="ordered locus">Mzhil_1313</name>
</gene>
<proteinExistence type="predicted"/>
<dbReference type="EMBL" id="CP002101">
    <property type="protein sequence ID" value="AEH61164.1"/>
    <property type="molecule type" value="Genomic_DNA"/>
</dbReference>
<sequence length="67" mass="7628">MFPEGSQAAIVAYSNHIEIRPFSYVLDKLECALASAPSFAKEWDSPDEDQAWENLLEHAMKNEQTEK</sequence>
<evidence type="ECO:0000313" key="1">
    <source>
        <dbReference type="EMBL" id="AEH61164.1"/>
    </source>
</evidence>
<dbReference type="Proteomes" id="UP000006622">
    <property type="component" value="Chromosome"/>
</dbReference>
<protein>
    <submittedName>
        <fullName evidence="1">Uncharacterized protein</fullName>
    </submittedName>
</protein>
<evidence type="ECO:0000313" key="2">
    <source>
        <dbReference type="Proteomes" id="UP000006622"/>
    </source>
</evidence>
<name>F7XM18_METZD</name>
<dbReference type="KEGG" id="mzh:Mzhil_1313"/>